<reference evidence="1" key="1">
    <citation type="submission" date="2014-09" db="EMBL/GenBank/DDBJ databases">
        <authorList>
            <person name="Magalhaes I.L.F."/>
            <person name="Oliveira U."/>
            <person name="Santos F.R."/>
            <person name="Vidigal T.H.D.A."/>
            <person name="Brescovit A.D."/>
            <person name="Santos A.J."/>
        </authorList>
    </citation>
    <scope>NUCLEOTIDE SEQUENCE</scope>
    <source>
        <tissue evidence="1">Shoot tissue taken approximately 20 cm above the soil surface</tissue>
    </source>
</reference>
<dbReference type="EMBL" id="GBRH01267611">
    <property type="protein sequence ID" value="JAD30284.1"/>
    <property type="molecule type" value="Transcribed_RNA"/>
</dbReference>
<evidence type="ECO:0000313" key="1">
    <source>
        <dbReference type="EMBL" id="JAD30284.1"/>
    </source>
</evidence>
<sequence length="32" mass="3600">MKLGSNYHKNIFLICTSSSVKKSRNRETKTAG</sequence>
<organism evidence="1">
    <name type="scientific">Arundo donax</name>
    <name type="common">Giant reed</name>
    <name type="synonym">Donax arundinaceus</name>
    <dbReference type="NCBI Taxonomy" id="35708"/>
    <lineage>
        <taxon>Eukaryota</taxon>
        <taxon>Viridiplantae</taxon>
        <taxon>Streptophyta</taxon>
        <taxon>Embryophyta</taxon>
        <taxon>Tracheophyta</taxon>
        <taxon>Spermatophyta</taxon>
        <taxon>Magnoliopsida</taxon>
        <taxon>Liliopsida</taxon>
        <taxon>Poales</taxon>
        <taxon>Poaceae</taxon>
        <taxon>PACMAD clade</taxon>
        <taxon>Arundinoideae</taxon>
        <taxon>Arundineae</taxon>
        <taxon>Arundo</taxon>
    </lineage>
</organism>
<accession>A0A0A8YTA4</accession>
<name>A0A0A8YTA4_ARUDO</name>
<proteinExistence type="predicted"/>
<reference evidence="1" key="2">
    <citation type="journal article" date="2015" name="Data Brief">
        <title>Shoot transcriptome of the giant reed, Arundo donax.</title>
        <authorList>
            <person name="Barrero R.A."/>
            <person name="Guerrero F.D."/>
            <person name="Moolhuijzen P."/>
            <person name="Goolsby J.A."/>
            <person name="Tidwell J."/>
            <person name="Bellgard S.E."/>
            <person name="Bellgard M.I."/>
        </authorList>
    </citation>
    <scope>NUCLEOTIDE SEQUENCE</scope>
    <source>
        <tissue evidence="1">Shoot tissue taken approximately 20 cm above the soil surface</tissue>
    </source>
</reference>
<dbReference type="AlphaFoldDB" id="A0A0A8YTA4"/>
<protein>
    <submittedName>
        <fullName evidence="1">Uncharacterized protein</fullName>
    </submittedName>
</protein>